<keyword evidence="5" id="KW-1185">Reference proteome</keyword>
<dbReference type="EMBL" id="JACRTB010000007">
    <property type="protein sequence ID" value="MBC8575822.1"/>
    <property type="molecule type" value="Genomic_DNA"/>
</dbReference>
<reference evidence="4 5" key="1">
    <citation type="submission" date="2020-08" db="EMBL/GenBank/DDBJ databases">
        <title>Genome public.</title>
        <authorList>
            <person name="Liu C."/>
            <person name="Sun Q."/>
        </authorList>
    </citation>
    <scope>NUCLEOTIDE SEQUENCE [LARGE SCALE GENOMIC DNA]</scope>
    <source>
        <strain evidence="4 5">BX1</strain>
    </source>
</reference>
<dbReference type="Gene3D" id="3.40.50.11790">
    <property type="match status" value="1"/>
</dbReference>
<dbReference type="RefSeq" id="WP_262399392.1">
    <property type="nucleotide sequence ID" value="NZ_JACRTB010000007.1"/>
</dbReference>
<organism evidence="4 5">
    <name type="scientific">Yanshouia hominis</name>
    <dbReference type="NCBI Taxonomy" id="2763673"/>
    <lineage>
        <taxon>Bacteria</taxon>
        <taxon>Bacillati</taxon>
        <taxon>Bacillota</taxon>
        <taxon>Clostridia</taxon>
        <taxon>Eubacteriales</taxon>
        <taxon>Oscillospiraceae</taxon>
        <taxon>Yanshouia</taxon>
    </lineage>
</organism>
<evidence type="ECO:0000259" key="3">
    <source>
        <dbReference type="Pfam" id="PF17482"/>
    </source>
</evidence>
<accession>A0ABR7NHE0</accession>
<feature type="domain" description="Tail sheath protein C-terminal" evidence="3">
    <location>
        <begin position="243"/>
        <end position="365"/>
    </location>
</feature>
<evidence type="ECO:0000313" key="5">
    <source>
        <dbReference type="Proteomes" id="UP000658131"/>
    </source>
</evidence>
<name>A0ABR7NHE0_9FIRM</name>
<dbReference type="Pfam" id="PF17482">
    <property type="entry name" value="Phage_sheath_1C"/>
    <property type="match status" value="1"/>
</dbReference>
<comment type="similarity">
    <text evidence="1">Belongs to the myoviridae tail sheath protein family.</text>
</comment>
<dbReference type="Gene3D" id="3.30.1370.220">
    <property type="match status" value="1"/>
</dbReference>
<sequence length="366" mass="38533">MGLPNISITFKTTAAAAIARSEKGVVGLILRDSTTALQNKGFVIHSAADIPSTLAADNAAYIKRALIGYVNPPRKVVAYVLATRGESDTTGASDISDGTGYFETQGDIDYLCGPADCTSAEATAIATWVKGRRANDHSIIKAVLPDQEADSEGIVNVTVTGVKDEGGAISTAALCSRIAGLIAGTPMTIACTYAPLPELIEVERLSAEESDNAVDAGEFILIHDGEKIKVARGVNSLTTTTQEKGAAFKKIKIVEAVDMIGHDIRLTCEDSYIGKYANSYDNKCVLIAAIKGYLEGLELAGILAAGKSTCEIDLAAQENYLKLKGTDTSAMSEQEIKEANTDDQVFLACSVKILDAIEDISISVTI</sequence>
<comment type="caution">
    <text evidence="4">The sequence shown here is derived from an EMBL/GenBank/DDBJ whole genome shotgun (WGS) entry which is preliminary data.</text>
</comment>
<dbReference type="InterPro" id="IPR035089">
    <property type="entry name" value="Phage_sheath_subtilisin"/>
</dbReference>
<dbReference type="Pfam" id="PF04984">
    <property type="entry name" value="Phage_sheath_1"/>
    <property type="match status" value="1"/>
</dbReference>
<protein>
    <submittedName>
        <fullName evidence="4">Phage tail sheath protein</fullName>
    </submittedName>
</protein>
<dbReference type="InterPro" id="IPR020287">
    <property type="entry name" value="Tail_sheath_C"/>
</dbReference>
<dbReference type="Proteomes" id="UP000658131">
    <property type="component" value="Unassembled WGS sequence"/>
</dbReference>
<evidence type="ECO:0000256" key="1">
    <source>
        <dbReference type="ARBA" id="ARBA00008005"/>
    </source>
</evidence>
<proteinExistence type="inferred from homology"/>
<evidence type="ECO:0000259" key="2">
    <source>
        <dbReference type="Pfam" id="PF04984"/>
    </source>
</evidence>
<evidence type="ECO:0000313" key="4">
    <source>
        <dbReference type="EMBL" id="MBC8575822.1"/>
    </source>
</evidence>
<feature type="domain" description="Tail sheath protein subtilisin-like" evidence="2">
    <location>
        <begin position="106"/>
        <end position="236"/>
    </location>
</feature>
<gene>
    <name evidence="4" type="ORF">H8717_05270</name>
</gene>